<feature type="region of interest" description="Disordered" evidence="1">
    <location>
        <begin position="177"/>
        <end position="212"/>
    </location>
</feature>
<dbReference type="EMBL" id="MU863930">
    <property type="protein sequence ID" value="KAK4199629.1"/>
    <property type="molecule type" value="Genomic_DNA"/>
</dbReference>
<evidence type="ECO:0000256" key="1">
    <source>
        <dbReference type="SAM" id="MobiDB-lite"/>
    </source>
</evidence>
<name>A0AAN7AUI3_9PEZI</name>
<evidence type="ECO:0000313" key="2">
    <source>
        <dbReference type="EMBL" id="KAK4199629.1"/>
    </source>
</evidence>
<sequence length="212" mass="23910">MNQRLERLAAGGLVTELPIWDVNMTEARFCGVDKRLPTSQYRRPRDRNNHNNIWLGQQPLLAQSTIPPAATLTASLPYRPAVSFPEQRFQCPNDVEHFEGTTADVDVLWKRGPAEKLQQCCIVAVDLHALDAKNWHAPDGYVASPRTADNQASDRALLMMTGWWCSVRKRKLVKGHDDGMRGQRGIFPEPRNVENARRSSTMPKEAPKPLSC</sequence>
<keyword evidence="3" id="KW-1185">Reference proteome</keyword>
<evidence type="ECO:0000313" key="3">
    <source>
        <dbReference type="Proteomes" id="UP001303160"/>
    </source>
</evidence>
<accession>A0AAN7AUI3</accession>
<protein>
    <submittedName>
        <fullName evidence="2">Uncharacterized protein</fullName>
    </submittedName>
</protein>
<gene>
    <name evidence="2" type="ORF">QBC40DRAFT_349360</name>
</gene>
<dbReference type="Proteomes" id="UP001303160">
    <property type="component" value="Unassembled WGS sequence"/>
</dbReference>
<reference evidence="2" key="1">
    <citation type="journal article" date="2023" name="Mol. Phylogenet. Evol.">
        <title>Genome-scale phylogeny and comparative genomics of the fungal order Sordariales.</title>
        <authorList>
            <person name="Hensen N."/>
            <person name="Bonometti L."/>
            <person name="Westerberg I."/>
            <person name="Brannstrom I.O."/>
            <person name="Guillou S."/>
            <person name="Cros-Aarteil S."/>
            <person name="Calhoun S."/>
            <person name="Haridas S."/>
            <person name="Kuo A."/>
            <person name="Mondo S."/>
            <person name="Pangilinan J."/>
            <person name="Riley R."/>
            <person name="LaButti K."/>
            <person name="Andreopoulos B."/>
            <person name="Lipzen A."/>
            <person name="Chen C."/>
            <person name="Yan M."/>
            <person name="Daum C."/>
            <person name="Ng V."/>
            <person name="Clum A."/>
            <person name="Steindorff A."/>
            <person name="Ohm R.A."/>
            <person name="Martin F."/>
            <person name="Silar P."/>
            <person name="Natvig D.O."/>
            <person name="Lalanne C."/>
            <person name="Gautier V."/>
            <person name="Ament-Velasquez S.L."/>
            <person name="Kruys A."/>
            <person name="Hutchinson M.I."/>
            <person name="Powell A.J."/>
            <person name="Barry K."/>
            <person name="Miller A.N."/>
            <person name="Grigoriev I.V."/>
            <person name="Debuchy R."/>
            <person name="Gladieux P."/>
            <person name="Hiltunen Thoren M."/>
            <person name="Johannesson H."/>
        </authorList>
    </citation>
    <scope>NUCLEOTIDE SEQUENCE</scope>
    <source>
        <strain evidence="2">CBS 315.58</strain>
    </source>
</reference>
<dbReference type="AlphaFoldDB" id="A0AAN7AUI3"/>
<reference evidence="2" key="2">
    <citation type="submission" date="2023-05" db="EMBL/GenBank/DDBJ databases">
        <authorList>
            <consortium name="Lawrence Berkeley National Laboratory"/>
            <person name="Steindorff A."/>
            <person name="Hensen N."/>
            <person name="Bonometti L."/>
            <person name="Westerberg I."/>
            <person name="Brannstrom I.O."/>
            <person name="Guillou S."/>
            <person name="Cros-Aarteil S."/>
            <person name="Calhoun S."/>
            <person name="Haridas S."/>
            <person name="Kuo A."/>
            <person name="Mondo S."/>
            <person name="Pangilinan J."/>
            <person name="Riley R."/>
            <person name="Labutti K."/>
            <person name="Andreopoulos B."/>
            <person name="Lipzen A."/>
            <person name="Chen C."/>
            <person name="Yanf M."/>
            <person name="Daum C."/>
            <person name="Ng V."/>
            <person name="Clum A."/>
            <person name="Ohm R."/>
            <person name="Martin F."/>
            <person name="Silar P."/>
            <person name="Natvig D."/>
            <person name="Lalanne C."/>
            <person name="Gautier V."/>
            <person name="Ament-Velasquez S.L."/>
            <person name="Kruys A."/>
            <person name="Hutchinson M.I."/>
            <person name="Powell A.J."/>
            <person name="Barry K."/>
            <person name="Miller A.N."/>
            <person name="Grigoriev I.V."/>
            <person name="Debuchy R."/>
            <person name="Gladieux P."/>
            <person name="Thoren M.H."/>
            <person name="Johannesson H."/>
        </authorList>
    </citation>
    <scope>NUCLEOTIDE SEQUENCE</scope>
    <source>
        <strain evidence="2">CBS 315.58</strain>
    </source>
</reference>
<proteinExistence type="predicted"/>
<comment type="caution">
    <text evidence="2">The sequence shown here is derived from an EMBL/GenBank/DDBJ whole genome shotgun (WGS) entry which is preliminary data.</text>
</comment>
<organism evidence="2 3">
    <name type="scientific">Triangularia verruculosa</name>
    <dbReference type="NCBI Taxonomy" id="2587418"/>
    <lineage>
        <taxon>Eukaryota</taxon>
        <taxon>Fungi</taxon>
        <taxon>Dikarya</taxon>
        <taxon>Ascomycota</taxon>
        <taxon>Pezizomycotina</taxon>
        <taxon>Sordariomycetes</taxon>
        <taxon>Sordariomycetidae</taxon>
        <taxon>Sordariales</taxon>
        <taxon>Podosporaceae</taxon>
        <taxon>Triangularia</taxon>
    </lineage>
</organism>